<evidence type="ECO:0000313" key="1">
    <source>
        <dbReference type="EMBL" id="PBK95228.1"/>
    </source>
</evidence>
<gene>
    <name evidence="1" type="ORF">ARMGADRAFT_1163855</name>
</gene>
<name>A0A2H3DWM3_ARMGA</name>
<organism evidence="1 2">
    <name type="scientific">Armillaria gallica</name>
    <name type="common">Bulbous honey fungus</name>
    <name type="synonym">Armillaria bulbosa</name>
    <dbReference type="NCBI Taxonomy" id="47427"/>
    <lineage>
        <taxon>Eukaryota</taxon>
        <taxon>Fungi</taxon>
        <taxon>Dikarya</taxon>
        <taxon>Basidiomycota</taxon>
        <taxon>Agaricomycotina</taxon>
        <taxon>Agaricomycetes</taxon>
        <taxon>Agaricomycetidae</taxon>
        <taxon>Agaricales</taxon>
        <taxon>Marasmiineae</taxon>
        <taxon>Physalacriaceae</taxon>
        <taxon>Armillaria</taxon>
    </lineage>
</organism>
<sequence>MHDPVRDEHGSRNPDRCPGLARDINHAYEHEMNTPKFQSSKAHQLYSWPSSSPLIHNMGEGSFLLSQGSQYGAKAYGASVSYIDQILSLLLKSISTEKERPGAFIDIALLAARRKLPAQLLAAGSRKGLVSLMTLAWVRVTDMFFNCTAPGRGRNESPTFDSAAKSKHLKDAVAELFSSYPAREVSA</sequence>
<protein>
    <submittedName>
        <fullName evidence="1">Uncharacterized protein</fullName>
    </submittedName>
</protein>
<proteinExistence type="predicted"/>
<dbReference type="InParanoid" id="A0A2H3DWM3"/>
<reference evidence="2" key="1">
    <citation type="journal article" date="2017" name="Nat. Ecol. Evol.">
        <title>Genome expansion and lineage-specific genetic innovations in the forest pathogenic fungi Armillaria.</title>
        <authorList>
            <person name="Sipos G."/>
            <person name="Prasanna A.N."/>
            <person name="Walter M.C."/>
            <person name="O'Connor E."/>
            <person name="Balint B."/>
            <person name="Krizsan K."/>
            <person name="Kiss B."/>
            <person name="Hess J."/>
            <person name="Varga T."/>
            <person name="Slot J."/>
            <person name="Riley R."/>
            <person name="Boka B."/>
            <person name="Rigling D."/>
            <person name="Barry K."/>
            <person name="Lee J."/>
            <person name="Mihaltcheva S."/>
            <person name="LaButti K."/>
            <person name="Lipzen A."/>
            <person name="Waldron R."/>
            <person name="Moloney N.M."/>
            <person name="Sperisen C."/>
            <person name="Kredics L."/>
            <person name="Vagvoelgyi C."/>
            <person name="Patrignani A."/>
            <person name="Fitzpatrick D."/>
            <person name="Nagy I."/>
            <person name="Doyle S."/>
            <person name="Anderson J.B."/>
            <person name="Grigoriev I.V."/>
            <person name="Gueldener U."/>
            <person name="Muensterkoetter M."/>
            <person name="Nagy L.G."/>
        </authorList>
    </citation>
    <scope>NUCLEOTIDE SEQUENCE [LARGE SCALE GENOMIC DNA]</scope>
    <source>
        <strain evidence="2">Ar21-2</strain>
    </source>
</reference>
<keyword evidence="2" id="KW-1185">Reference proteome</keyword>
<dbReference type="AlphaFoldDB" id="A0A2H3DWM3"/>
<dbReference type="EMBL" id="KZ293652">
    <property type="protein sequence ID" value="PBK95228.1"/>
    <property type="molecule type" value="Genomic_DNA"/>
</dbReference>
<evidence type="ECO:0000313" key="2">
    <source>
        <dbReference type="Proteomes" id="UP000217790"/>
    </source>
</evidence>
<dbReference type="Proteomes" id="UP000217790">
    <property type="component" value="Unassembled WGS sequence"/>
</dbReference>
<accession>A0A2H3DWM3</accession>